<gene>
    <name evidence="2" type="ORF">SLS59_000925</name>
</gene>
<evidence type="ECO:0000313" key="2">
    <source>
        <dbReference type="EMBL" id="KAL1609421.1"/>
    </source>
</evidence>
<feature type="region of interest" description="Disordered" evidence="1">
    <location>
        <begin position="199"/>
        <end position="231"/>
    </location>
</feature>
<organism evidence="2 3">
    <name type="scientific">Nothophoma quercina</name>
    <dbReference type="NCBI Taxonomy" id="749835"/>
    <lineage>
        <taxon>Eukaryota</taxon>
        <taxon>Fungi</taxon>
        <taxon>Dikarya</taxon>
        <taxon>Ascomycota</taxon>
        <taxon>Pezizomycotina</taxon>
        <taxon>Dothideomycetes</taxon>
        <taxon>Pleosporomycetidae</taxon>
        <taxon>Pleosporales</taxon>
        <taxon>Pleosporineae</taxon>
        <taxon>Didymellaceae</taxon>
        <taxon>Nothophoma</taxon>
    </lineage>
</organism>
<reference evidence="2 3" key="1">
    <citation type="submission" date="2024-02" db="EMBL/GenBank/DDBJ databases">
        <title>De novo assembly and annotation of 12 fungi associated with fruit tree decline syndrome in Ontario, Canada.</title>
        <authorList>
            <person name="Sulman M."/>
            <person name="Ellouze W."/>
            <person name="Ilyukhin E."/>
        </authorList>
    </citation>
    <scope>NUCLEOTIDE SEQUENCE [LARGE SCALE GENOMIC DNA]</scope>
    <source>
        <strain evidence="2 3">M97-236</strain>
    </source>
</reference>
<dbReference type="EMBL" id="JAKIXB020000003">
    <property type="protein sequence ID" value="KAL1609421.1"/>
    <property type="molecule type" value="Genomic_DNA"/>
</dbReference>
<feature type="compositionally biased region" description="Basic and acidic residues" evidence="1">
    <location>
        <begin position="218"/>
        <end position="227"/>
    </location>
</feature>
<feature type="compositionally biased region" description="Basic and acidic residues" evidence="1">
    <location>
        <begin position="199"/>
        <end position="210"/>
    </location>
</feature>
<evidence type="ECO:0000313" key="3">
    <source>
        <dbReference type="Proteomes" id="UP001521222"/>
    </source>
</evidence>
<dbReference type="Proteomes" id="UP001521222">
    <property type="component" value="Unassembled WGS sequence"/>
</dbReference>
<feature type="compositionally biased region" description="Basic and acidic residues" evidence="1">
    <location>
        <begin position="530"/>
        <end position="557"/>
    </location>
</feature>
<sequence>MTHDIRKSGIPVLAYLECDAASPVSLSLIFRFNEARATASLLLQSSLFVDGYDDKQAFVLQYDADNLKPGKSALGPATILLPQYRLNEVAREGNPQIRTLSLTLKDLCSVWCQPSLETLKSKPGSGDDIVFHQFANLSKATQLHILFDYNWLHRDHHAIFHRLITRPEQLTGFPVWRHYSKQYRRGDWSIFGARDSEHVDTDATTEDEKAPPPAYSEGSKRPRHGEPSDCIDAPLTANLQLVVTPTTPSSPPAKRILLSPYSVDVHTSPTEKGSIATPSPKSLHHSGGASPNFPPLAALSPGPPLYIAEASPAHTQALQAPSPQLSCVAAPDIQLAVQKTVESLLPNLLDKLMPSLLPRLLYTSTPSTSQHSIASQLSTAPSPPTTLSALGVSLGDHMTSRIEEELSRLYAQTLSHANYLRNSADAEFFEERELERLAFDRMAETKFEEFKGQCEGLGEAELAHVEEKMDELGERLTERVDRLREERERLEREKEELRKDREEVRRDKEDLRRDKRELRRDKKSLRKQKRDLQREREREVFRCRRSEDETSGHDAQRTRAGTAPL</sequence>
<feature type="compositionally biased region" description="Basic and acidic residues" evidence="1">
    <location>
        <begin position="491"/>
        <end position="520"/>
    </location>
</feature>
<feature type="compositionally biased region" description="Polar residues" evidence="1">
    <location>
        <begin position="265"/>
        <end position="280"/>
    </location>
</feature>
<feature type="region of interest" description="Disordered" evidence="1">
    <location>
        <begin position="491"/>
        <end position="565"/>
    </location>
</feature>
<protein>
    <submittedName>
        <fullName evidence="2">Uncharacterized protein</fullName>
    </submittedName>
</protein>
<feature type="region of interest" description="Disordered" evidence="1">
    <location>
        <begin position="265"/>
        <end position="296"/>
    </location>
</feature>
<keyword evidence="3" id="KW-1185">Reference proteome</keyword>
<name>A0ABR3RYC4_9PLEO</name>
<accession>A0ABR3RYC4</accession>
<comment type="caution">
    <text evidence="2">The sequence shown here is derived from an EMBL/GenBank/DDBJ whole genome shotgun (WGS) entry which is preliminary data.</text>
</comment>
<evidence type="ECO:0000256" key="1">
    <source>
        <dbReference type="SAM" id="MobiDB-lite"/>
    </source>
</evidence>
<proteinExistence type="predicted"/>